<gene>
    <name evidence="2" type="ORF">ACFO9K_09095</name>
</gene>
<organism evidence="2 3">
    <name type="scientific">Halorussus aquaticus</name>
    <dbReference type="NCBI Taxonomy" id="2953748"/>
    <lineage>
        <taxon>Archaea</taxon>
        <taxon>Methanobacteriati</taxon>
        <taxon>Methanobacteriota</taxon>
        <taxon>Stenosarchaea group</taxon>
        <taxon>Halobacteria</taxon>
        <taxon>Halobacteriales</taxon>
        <taxon>Haladaptataceae</taxon>
        <taxon>Halorussus</taxon>
    </lineage>
</organism>
<evidence type="ECO:0000256" key="1">
    <source>
        <dbReference type="SAM" id="Phobius"/>
    </source>
</evidence>
<reference evidence="2 3" key="1">
    <citation type="journal article" date="2019" name="Int. J. Syst. Evol. Microbiol.">
        <title>The Global Catalogue of Microorganisms (GCM) 10K type strain sequencing project: providing services to taxonomists for standard genome sequencing and annotation.</title>
        <authorList>
            <consortium name="The Broad Institute Genomics Platform"/>
            <consortium name="The Broad Institute Genome Sequencing Center for Infectious Disease"/>
            <person name="Wu L."/>
            <person name="Ma J."/>
        </authorList>
    </citation>
    <scope>NUCLEOTIDE SEQUENCE [LARGE SCALE GENOMIC DNA]</scope>
    <source>
        <strain evidence="2 3">XZYJ18</strain>
    </source>
</reference>
<dbReference type="EMBL" id="JBHSHT010000001">
    <property type="protein sequence ID" value="MFC4824419.1"/>
    <property type="molecule type" value="Genomic_DNA"/>
</dbReference>
<name>A0ABD5Q2Z5_9EURY</name>
<feature type="transmembrane region" description="Helical" evidence="1">
    <location>
        <begin position="20"/>
        <end position="39"/>
    </location>
</feature>
<dbReference type="InterPro" id="IPR055685">
    <property type="entry name" value="DUF7261"/>
</dbReference>
<protein>
    <submittedName>
        <fullName evidence="2">Uncharacterized protein</fullName>
    </submittedName>
</protein>
<dbReference type="GeneID" id="73044896"/>
<keyword evidence="1" id="KW-0472">Membrane</keyword>
<keyword evidence="1" id="KW-0812">Transmembrane</keyword>
<sequence>MSGRGSGADEPPARERAQLVLAAAALVAIALAPVVMAYLQLGYHADLTASEEYDAPGRNAERLLSRAVHDAAADVPDDFAWDERTAAVNAVRADLRPRVEALRSSRVESGTVYQVAYNQSAARAWRRANCPGGPGTDRQFGDCEVRRGVVVQERAGETHVLAVAFDVRVTTANTEMDVVLLVRAK</sequence>
<comment type="caution">
    <text evidence="2">The sequence shown here is derived from an EMBL/GenBank/DDBJ whole genome shotgun (WGS) entry which is preliminary data.</text>
</comment>
<dbReference type="AlphaFoldDB" id="A0ABD5Q2Z5"/>
<keyword evidence="3" id="KW-1185">Reference proteome</keyword>
<keyword evidence="1" id="KW-1133">Transmembrane helix</keyword>
<dbReference type="Pfam" id="PF23922">
    <property type="entry name" value="DUF7261"/>
    <property type="match status" value="1"/>
</dbReference>
<evidence type="ECO:0000313" key="2">
    <source>
        <dbReference type="EMBL" id="MFC4824419.1"/>
    </source>
</evidence>
<accession>A0ABD5Q2Z5</accession>
<evidence type="ECO:0000313" key="3">
    <source>
        <dbReference type="Proteomes" id="UP001595945"/>
    </source>
</evidence>
<dbReference type="RefSeq" id="WP_254269840.1">
    <property type="nucleotide sequence ID" value="NZ_CP100400.1"/>
</dbReference>
<proteinExistence type="predicted"/>
<dbReference type="Proteomes" id="UP001595945">
    <property type="component" value="Unassembled WGS sequence"/>
</dbReference>